<feature type="transmembrane region" description="Helical" evidence="1">
    <location>
        <begin position="6"/>
        <end position="28"/>
    </location>
</feature>
<keyword evidence="1" id="KW-1133">Transmembrane helix</keyword>
<keyword evidence="1" id="KW-0472">Membrane</keyword>
<organism evidence="2 3">
    <name type="scientific">Ancylobacter novellus</name>
    <name type="common">Thiobacillus novellus</name>
    <dbReference type="NCBI Taxonomy" id="921"/>
    <lineage>
        <taxon>Bacteria</taxon>
        <taxon>Pseudomonadati</taxon>
        <taxon>Pseudomonadota</taxon>
        <taxon>Alphaproteobacteria</taxon>
        <taxon>Hyphomicrobiales</taxon>
        <taxon>Xanthobacteraceae</taxon>
        <taxon>Ancylobacter</taxon>
    </lineage>
</organism>
<dbReference type="EMBL" id="QFPN01000003">
    <property type="protein sequence ID" value="PZQ16966.1"/>
    <property type="molecule type" value="Genomic_DNA"/>
</dbReference>
<protein>
    <submittedName>
        <fullName evidence="2">Uncharacterized protein</fullName>
    </submittedName>
</protein>
<dbReference type="AlphaFoldDB" id="A0A2W5KIP1"/>
<evidence type="ECO:0000256" key="1">
    <source>
        <dbReference type="SAM" id="Phobius"/>
    </source>
</evidence>
<dbReference type="Proteomes" id="UP000249577">
    <property type="component" value="Unassembled WGS sequence"/>
</dbReference>
<sequence length="82" mass="8899">METTVRWTIFAGAVAIMWTTTGFAYLVLSRLYGSMQTTAVMFSALVVMSFVTALAAIAYAARLDEKADADAASLAARLDRKR</sequence>
<keyword evidence="1" id="KW-0812">Transmembrane</keyword>
<proteinExistence type="predicted"/>
<evidence type="ECO:0000313" key="2">
    <source>
        <dbReference type="EMBL" id="PZQ16966.1"/>
    </source>
</evidence>
<gene>
    <name evidence="2" type="ORF">DI565_06135</name>
</gene>
<feature type="transmembrane region" description="Helical" evidence="1">
    <location>
        <begin position="40"/>
        <end position="61"/>
    </location>
</feature>
<evidence type="ECO:0000313" key="3">
    <source>
        <dbReference type="Proteomes" id="UP000249577"/>
    </source>
</evidence>
<reference evidence="2 3" key="1">
    <citation type="submission" date="2017-08" db="EMBL/GenBank/DDBJ databases">
        <title>Infants hospitalized years apart are colonized by the same room-sourced microbial strains.</title>
        <authorList>
            <person name="Brooks B."/>
            <person name="Olm M.R."/>
            <person name="Firek B.A."/>
            <person name="Baker R."/>
            <person name="Thomas B.C."/>
            <person name="Morowitz M.J."/>
            <person name="Banfield J.F."/>
        </authorList>
    </citation>
    <scope>NUCLEOTIDE SEQUENCE [LARGE SCALE GENOMIC DNA]</scope>
    <source>
        <strain evidence="2">S2_005_003_R2_43</strain>
    </source>
</reference>
<accession>A0A2W5KIP1</accession>
<name>A0A2W5KIP1_ANCNO</name>
<comment type="caution">
    <text evidence="2">The sequence shown here is derived from an EMBL/GenBank/DDBJ whole genome shotgun (WGS) entry which is preliminary data.</text>
</comment>